<feature type="compositionally biased region" description="Basic residues" evidence="1">
    <location>
        <begin position="124"/>
        <end position="143"/>
    </location>
</feature>
<feature type="compositionally biased region" description="Polar residues" evidence="1">
    <location>
        <begin position="95"/>
        <end position="110"/>
    </location>
</feature>
<reference evidence="2" key="1">
    <citation type="submission" date="2024-02" db="EMBL/GenBank/DDBJ databases">
        <authorList>
            <consortium name="ELIXIR-Norway"/>
            <consortium name="Elixir Norway"/>
        </authorList>
    </citation>
    <scope>NUCLEOTIDE SEQUENCE</scope>
</reference>
<keyword evidence="3" id="KW-1185">Reference proteome</keyword>
<dbReference type="EMBL" id="OZ019903">
    <property type="protein sequence ID" value="CAK9195664.1"/>
    <property type="molecule type" value="Genomic_DNA"/>
</dbReference>
<gene>
    <name evidence="2" type="ORF">CSSPTR1EN2_LOCUS3054</name>
</gene>
<organism evidence="2 3">
    <name type="scientific">Sphagnum troendelagicum</name>
    <dbReference type="NCBI Taxonomy" id="128251"/>
    <lineage>
        <taxon>Eukaryota</taxon>
        <taxon>Viridiplantae</taxon>
        <taxon>Streptophyta</taxon>
        <taxon>Embryophyta</taxon>
        <taxon>Bryophyta</taxon>
        <taxon>Sphagnophytina</taxon>
        <taxon>Sphagnopsida</taxon>
        <taxon>Sphagnales</taxon>
        <taxon>Sphagnaceae</taxon>
        <taxon>Sphagnum</taxon>
    </lineage>
</organism>
<sequence length="155" mass="17933">MYKICRLCTLSRKFHPLLILQVSFIFKHAHKNTHTHIQTHNLSTLSKKPSLLSSVNSLAVIWIISELTHPPLPSRSMDQFECCHYHVTCSERRQNPSTRELSLSHLSNKPWTKPPLSERENGAKSKKKKKGGPRISNRSRKKQILTAHTFNRKSF</sequence>
<dbReference type="Proteomes" id="UP001497512">
    <property type="component" value="Chromosome 11"/>
</dbReference>
<name>A0ABP0TFU8_9BRYO</name>
<evidence type="ECO:0000313" key="2">
    <source>
        <dbReference type="EMBL" id="CAK9195664.1"/>
    </source>
</evidence>
<protein>
    <submittedName>
        <fullName evidence="2">Uncharacterized protein</fullName>
    </submittedName>
</protein>
<feature type="region of interest" description="Disordered" evidence="1">
    <location>
        <begin position="91"/>
        <end position="155"/>
    </location>
</feature>
<accession>A0ABP0TFU8</accession>
<evidence type="ECO:0000256" key="1">
    <source>
        <dbReference type="SAM" id="MobiDB-lite"/>
    </source>
</evidence>
<proteinExistence type="predicted"/>
<evidence type="ECO:0000313" key="3">
    <source>
        <dbReference type="Proteomes" id="UP001497512"/>
    </source>
</evidence>